<sequence>MSAENTLQRLRQFLLLVVAAIFIGTIFELILLGHTEESQQWIPFIASFLGLVMIGWVWKSATENSLKTLRWIMLGICLVSLLGMYFHFSGNFFFALEINPSMTWTEAIWPAMTGSYPFLAPGILFLAGILGIAATYRHPELLGQD</sequence>
<dbReference type="AlphaFoldDB" id="A0A6M1T3B5"/>
<gene>
    <name evidence="2" type="ORF">G3569_02000</name>
</gene>
<dbReference type="RefSeq" id="WP_165265577.1">
    <property type="nucleotide sequence ID" value="NZ_JAALLS010000002.1"/>
</dbReference>
<name>A0A6M1T3B5_9BACT</name>
<keyword evidence="3" id="KW-1185">Reference proteome</keyword>
<reference evidence="2 3" key="1">
    <citation type="submission" date="2020-02" db="EMBL/GenBank/DDBJ databases">
        <title>Aliifodinibius halophilus 2W32, complete genome.</title>
        <authorList>
            <person name="Li Y."/>
            <person name="Wu S."/>
        </authorList>
    </citation>
    <scope>NUCLEOTIDE SEQUENCE [LARGE SCALE GENOMIC DNA]</scope>
    <source>
        <strain evidence="2 3">2W32</strain>
    </source>
</reference>
<evidence type="ECO:0000256" key="1">
    <source>
        <dbReference type="SAM" id="Phobius"/>
    </source>
</evidence>
<feature type="transmembrane region" description="Helical" evidence="1">
    <location>
        <begin position="41"/>
        <end position="59"/>
    </location>
</feature>
<dbReference type="Proteomes" id="UP000479132">
    <property type="component" value="Unassembled WGS sequence"/>
</dbReference>
<feature type="transmembrane region" description="Helical" evidence="1">
    <location>
        <begin position="71"/>
        <end position="96"/>
    </location>
</feature>
<proteinExistence type="predicted"/>
<evidence type="ECO:0000313" key="2">
    <source>
        <dbReference type="EMBL" id="NGP87113.1"/>
    </source>
</evidence>
<keyword evidence="1" id="KW-0812">Transmembrane</keyword>
<organism evidence="2 3">
    <name type="scientific">Fodinibius halophilus</name>
    <dbReference type="NCBI Taxonomy" id="1736908"/>
    <lineage>
        <taxon>Bacteria</taxon>
        <taxon>Pseudomonadati</taxon>
        <taxon>Balneolota</taxon>
        <taxon>Balneolia</taxon>
        <taxon>Balneolales</taxon>
        <taxon>Balneolaceae</taxon>
        <taxon>Fodinibius</taxon>
    </lineage>
</organism>
<dbReference type="EMBL" id="JAALLS010000002">
    <property type="protein sequence ID" value="NGP87113.1"/>
    <property type="molecule type" value="Genomic_DNA"/>
</dbReference>
<accession>A0A6M1T3B5</accession>
<protein>
    <submittedName>
        <fullName evidence="2">Uncharacterized protein</fullName>
    </submittedName>
</protein>
<feature type="transmembrane region" description="Helical" evidence="1">
    <location>
        <begin position="116"/>
        <end position="136"/>
    </location>
</feature>
<comment type="caution">
    <text evidence="2">The sequence shown here is derived from an EMBL/GenBank/DDBJ whole genome shotgun (WGS) entry which is preliminary data.</text>
</comment>
<feature type="transmembrane region" description="Helical" evidence="1">
    <location>
        <begin position="12"/>
        <end position="35"/>
    </location>
</feature>
<evidence type="ECO:0000313" key="3">
    <source>
        <dbReference type="Proteomes" id="UP000479132"/>
    </source>
</evidence>
<keyword evidence="1" id="KW-1133">Transmembrane helix</keyword>
<keyword evidence="1" id="KW-0472">Membrane</keyword>